<evidence type="ECO:0000313" key="2">
    <source>
        <dbReference type="EnsemblPlants" id="HORVU.MOREX.r3.7HG0727640.1.CDS1"/>
    </source>
</evidence>
<dbReference type="AlphaFoldDB" id="A0A8I7BF80"/>
<feature type="region of interest" description="Disordered" evidence="1">
    <location>
        <begin position="1"/>
        <end position="89"/>
    </location>
</feature>
<evidence type="ECO:0000313" key="3">
    <source>
        <dbReference type="Proteomes" id="UP000011116"/>
    </source>
</evidence>
<dbReference type="Proteomes" id="UP000011116">
    <property type="component" value="Chromosome 7H"/>
</dbReference>
<accession>A0A8I7BF80</accession>
<feature type="compositionally biased region" description="Basic and acidic residues" evidence="1">
    <location>
        <begin position="44"/>
        <end position="53"/>
    </location>
</feature>
<name>A0A8I7BF80_HORVV</name>
<feature type="compositionally biased region" description="Basic and acidic residues" evidence="1">
    <location>
        <begin position="1"/>
        <end position="11"/>
    </location>
</feature>
<proteinExistence type="predicted"/>
<organism evidence="2 3">
    <name type="scientific">Hordeum vulgare subsp. vulgare</name>
    <name type="common">Domesticated barley</name>
    <dbReference type="NCBI Taxonomy" id="112509"/>
    <lineage>
        <taxon>Eukaryota</taxon>
        <taxon>Viridiplantae</taxon>
        <taxon>Streptophyta</taxon>
        <taxon>Embryophyta</taxon>
        <taxon>Tracheophyta</taxon>
        <taxon>Spermatophyta</taxon>
        <taxon>Magnoliopsida</taxon>
        <taxon>Liliopsida</taxon>
        <taxon>Poales</taxon>
        <taxon>Poaceae</taxon>
        <taxon>BOP clade</taxon>
        <taxon>Pooideae</taxon>
        <taxon>Triticodae</taxon>
        <taxon>Triticeae</taxon>
        <taxon>Hordeinae</taxon>
        <taxon>Hordeum</taxon>
    </lineage>
</organism>
<reference evidence="3" key="1">
    <citation type="journal article" date="2012" name="Nature">
        <title>A physical, genetic and functional sequence assembly of the barley genome.</title>
        <authorList>
            <consortium name="The International Barley Genome Sequencing Consortium"/>
            <person name="Mayer K.F."/>
            <person name="Waugh R."/>
            <person name="Brown J.W."/>
            <person name="Schulman A."/>
            <person name="Langridge P."/>
            <person name="Platzer M."/>
            <person name="Fincher G.B."/>
            <person name="Muehlbauer G.J."/>
            <person name="Sato K."/>
            <person name="Close T.J."/>
            <person name="Wise R.P."/>
            <person name="Stein N."/>
        </authorList>
    </citation>
    <scope>NUCLEOTIDE SEQUENCE [LARGE SCALE GENOMIC DNA]</scope>
    <source>
        <strain evidence="3">cv. Morex</strain>
    </source>
</reference>
<reference evidence="2" key="2">
    <citation type="submission" date="2020-10" db="EMBL/GenBank/DDBJ databases">
        <authorList>
            <person name="Scholz U."/>
            <person name="Mascher M."/>
            <person name="Fiebig A."/>
        </authorList>
    </citation>
    <scope>NUCLEOTIDE SEQUENCE [LARGE SCALE GENOMIC DNA]</scope>
    <source>
        <strain evidence="2">cv. Morex</strain>
    </source>
</reference>
<dbReference type="Gramene" id="HORVU.MOREX.r3.7HG0727640.1">
    <property type="protein sequence ID" value="HORVU.MOREX.r3.7HG0727640.1.CDS1"/>
    <property type="gene ID" value="HORVU.MOREX.r3.7HG0727640"/>
</dbReference>
<feature type="region of interest" description="Disordered" evidence="1">
    <location>
        <begin position="107"/>
        <end position="129"/>
    </location>
</feature>
<keyword evidence="3" id="KW-1185">Reference proteome</keyword>
<protein>
    <submittedName>
        <fullName evidence="2">Uncharacterized protein</fullName>
    </submittedName>
</protein>
<dbReference type="EnsemblPlants" id="HORVU.MOREX.r3.7HG0727640.1">
    <property type="protein sequence ID" value="HORVU.MOREX.r3.7HG0727640.1.CDS1"/>
    <property type="gene ID" value="HORVU.MOREX.r3.7HG0727640"/>
</dbReference>
<evidence type="ECO:0000256" key="1">
    <source>
        <dbReference type="SAM" id="MobiDB-lite"/>
    </source>
</evidence>
<sequence>MKEIHNLEMRQVHKHSPHDKGSQHGVHGQAHRPSSQQQQQHSGKRSEPCDSHLDQCSGVTRNHHHHSNPAASFHGGGFPDDLSQMSHSMQQGQVTFAGYGALPSQQHKHQHSSMTSPQHPYHQHHGSMH</sequence>
<reference evidence="2" key="3">
    <citation type="submission" date="2022-01" db="UniProtKB">
        <authorList>
            <consortium name="EnsemblPlants"/>
        </authorList>
    </citation>
    <scope>IDENTIFICATION</scope>
    <source>
        <strain evidence="2">subsp. vulgare</strain>
    </source>
</reference>